<dbReference type="InterPro" id="IPR043708">
    <property type="entry name" value="DUF5648"/>
</dbReference>
<name>A0A8H5F8P0_9AGAR</name>
<sequence>MTRSFHFLFKFVIPTLMSMASLATPVLDRDAAPASISIRNSPADGPCADQSLAQTVYQGFAGTFLAHVLNFHWAFVDYNSRQSAGPAFWTFQGPVFKAWPTQQTSTVPLFRMTTPTNSDFVFMVGTNAQTPPTKSGFATSTGDIVAWVYNTAVCGSVPLMSAVLAAQSDHYYTADPNEHTALLTAGWADGGVVAYVLPLSTS</sequence>
<dbReference type="Proteomes" id="UP000567179">
    <property type="component" value="Unassembled WGS sequence"/>
</dbReference>
<reference evidence="3 4" key="1">
    <citation type="journal article" date="2020" name="ISME J.">
        <title>Uncovering the hidden diversity of litter-decomposition mechanisms in mushroom-forming fungi.</title>
        <authorList>
            <person name="Floudas D."/>
            <person name="Bentzer J."/>
            <person name="Ahren D."/>
            <person name="Johansson T."/>
            <person name="Persson P."/>
            <person name="Tunlid A."/>
        </authorList>
    </citation>
    <scope>NUCLEOTIDE SEQUENCE [LARGE SCALE GENOMIC DNA]</scope>
    <source>
        <strain evidence="3 4">CBS 101986</strain>
    </source>
</reference>
<gene>
    <name evidence="3" type="ORF">D9619_003913</name>
</gene>
<keyword evidence="4" id="KW-1185">Reference proteome</keyword>
<proteinExistence type="predicted"/>
<dbReference type="EMBL" id="JAACJJ010000014">
    <property type="protein sequence ID" value="KAF5327298.1"/>
    <property type="molecule type" value="Genomic_DNA"/>
</dbReference>
<accession>A0A8H5F8P0</accession>
<protein>
    <recommendedName>
        <fullName evidence="2">DUF5648 domain-containing protein</fullName>
    </recommendedName>
</protein>
<feature type="signal peptide" evidence="1">
    <location>
        <begin position="1"/>
        <end position="23"/>
    </location>
</feature>
<keyword evidence="1" id="KW-0732">Signal</keyword>
<evidence type="ECO:0000259" key="2">
    <source>
        <dbReference type="Pfam" id="PF18885"/>
    </source>
</evidence>
<evidence type="ECO:0000313" key="3">
    <source>
        <dbReference type="EMBL" id="KAF5327298.1"/>
    </source>
</evidence>
<evidence type="ECO:0000313" key="4">
    <source>
        <dbReference type="Proteomes" id="UP000567179"/>
    </source>
</evidence>
<organism evidence="3 4">
    <name type="scientific">Psilocybe cf. subviscida</name>
    <dbReference type="NCBI Taxonomy" id="2480587"/>
    <lineage>
        <taxon>Eukaryota</taxon>
        <taxon>Fungi</taxon>
        <taxon>Dikarya</taxon>
        <taxon>Basidiomycota</taxon>
        <taxon>Agaricomycotina</taxon>
        <taxon>Agaricomycetes</taxon>
        <taxon>Agaricomycetidae</taxon>
        <taxon>Agaricales</taxon>
        <taxon>Agaricineae</taxon>
        <taxon>Strophariaceae</taxon>
        <taxon>Psilocybe</taxon>
    </lineage>
</organism>
<feature type="chain" id="PRO_5034487171" description="DUF5648 domain-containing protein" evidence="1">
    <location>
        <begin position="24"/>
        <end position="202"/>
    </location>
</feature>
<comment type="caution">
    <text evidence="3">The sequence shown here is derived from an EMBL/GenBank/DDBJ whole genome shotgun (WGS) entry which is preliminary data.</text>
</comment>
<dbReference type="Pfam" id="PF18885">
    <property type="entry name" value="DUF5648"/>
    <property type="match status" value="1"/>
</dbReference>
<evidence type="ECO:0000256" key="1">
    <source>
        <dbReference type="SAM" id="SignalP"/>
    </source>
</evidence>
<dbReference type="OrthoDB" id="9971254at2759"/>
<dbReference type="AlphaFoldDB" id="A0A8H5F8P0"/>
<feature type="domain" description="DUF5648" evidence="2">
    <location>
        <begin position="77"/>
        <end position="197"/>
    </location>
</feature>